<dbReference type="InterPro" id="IPR017946">
    <property type="entry name" value="PLC-like_Pdiesterase_TIM-brl"/>
</dbReference>
<gene>
    <name evidence="1" type="ORF">Aru02nite_72220</name>
</gene>
<evidence type="ECO:0000313" key="1">
    <source>
        <dbReference type="EMBL" id="GID16333.1"/>
    </source>
</evidence>
<organism evidence="1 2">
    <name type="scientific">Actinocatenispora rupis</name>
    <dbReference type="NCBI Taxonomy" id="519421"/>
    <lineage>
        <taxon>Bacteria</taxon>
        <taxon>Bacillati</taxon>
        <taxon>Actinomycetota</taxon>
        <taxon>Actinomycetes</taxon>
        <taxon>Micromonosporales</taxon>
        <taxon>Micromonosporaceae</taxon>
        <taxon>Actinocatenispora</taxon>
    </lineage>
</organism>
<dbReference type="GO" id="GO:0008081">
    <property type="term" value="F:phosphoric diester hydrolase activity"/>
    <property type="evidence" value="ECO:0007669"/>
    <property type="project" value="InterPro"/>
</dbReference>
<name>A0A8J3JI52_9ACTN</name>
<dbReference type="Proteomes" id="UP000612808">
    <property type="component" value="Unassembled WGS sequence"/>
</dbReference>
<protein>
    <recommendedName>
        <fullName evidence="3">Glycerophosphoryl diester phosphodiesterase</fullName>
    </recommendedName>
</protein>
<comment type="caution">
    <text evidence="1">The sequence shown here is derived from an EMBL/GenBank/DDBJ whole genome shotgun (WGS) entry which is preliminary data.</text>
</comment>
<dbReference type="RefSeq" id="WP_203665007.1">
    <property type="nucleotide sequence ID" value="NZ_BAAAZM010000001.1"/>
</dbReference>
<evidence type="ECO:0000313" key="2">
    <source>
        <dbReference type="Proteomes" id="UP000612808"/>
    </source>
</evidence>
<keyword evidence="2" id="KW-1185">Reference proteome</keyword>
<dbReference type="Gene3D" id="3.20.20.190">
    <property type="entry name" value="Phosphatidylinositol (PI) phosphodiesterase"/>
    <property type="match status" value="1"/>
</dbReference>
<proteinExistence type="predicted"/>
<dbReference type="CDD" id="cd08577">
    <property type="entry name" value="PI-PLCc_GDPD_SF_unchar3"/>
    <property type="match status" value="1"/>
</dbReference>
<evidence type="ECO:0008006" key="3">
    <source>
        <dbReference type="Google" id="ProtNLM"/>
    </source>
</evidence>
<sequence length="277" mass="29762">MSGLGTAVAGLGGLAVVGAGAATVGALAGRTHPYLANGHAHNDYKHRRPLASALRLGYASVEADVLCDGAELLVGHGPREVAPDRTLRGLYLDPLAARVRAHGSVHPGVAEPFQLLVELKAEPERCCRVLAAQLRAYAGMLSRCTDAGVRAGPVTVVVTGAGTPHETVAAQRDRVLFCDGSLSDVDTKGLSPSVVPLVSERWSRRFRWRGRGPLPADERRALRALVDQVHADGRRVRFWDLPDRVALWRELSAAGVDHIGTDRLRTFAAYQRRSWLG</sequence>
<reference evidence="1" key="1">
    <citation type="submission" date="2021-01" db="EMBL/GenBank/DDBJ databases">
        <title>Whole genome shotgun sequence of Actinocatenispora rupis NBRC 107355.</title>
        <authorList>
            <person name="Komaki H."/>
            <person name="Tamura T."/>
        </authorList>
    </citation>
    <scope>NUCLEOTIDE SEQUENCE</scope>
    <source>
        <strain evidence="1">NBRC 107355</strain>
    </source>
</reference>
<accession>A0A8J3JI52</accession>
<dbReference type="EMBL" id="BOMB01000057">
    <property type="protein sequence ID" value="GID16333.1"/>
    <property type="molecule type" value="Genomic_DNA"/>
</dbReference>
<dbReference type="InterPro" id="IPR039559">
    <property type="entry name" value="AIM6_PI-PLC-like_dom"/>
</dbReference>
<dbReference type="AlphaFoldDB" id="A0A8J3JI52"/>
<dbReference type="SUPFAM" id="SSF51695">
    <property type="entry name" value="PLC-like phosphodiesterases"/>
    <property type="match status" value="1"/>
</dbReference>
<dbReference type="GO" id="GO:0006629">
    <property type="term" value="P:lipid metabolic process"/>
    <property type="evidence" value="ECO:0007669"/>
    <property type="project" value="InterPro"/>
</dbReference>